<gene>
    <name evidence="3" type="primary">3</name>
    <name evidence="3" type="ORF">AWC38_SpisGene7200</name>
</gene>
<feature type="region of interest" description="Disordered" evidence="1">
    <location>
        <begin position="1359"/>
        <end position="1581"/>
    </location>
</feature>
<sequence length="1766" mass="203596">MQEFKALSGWDFVVDFPTRGKACLDNCMTNRADLFGQAYPIHMLIKTDHEGFVLPAGLKLKPVRRKVLVRDCREHRKQSFYMALTTLDWSDVLNEVDINKAVEVLEVKIRAVMNKFMPQKSVRMSSRDPVWMSPLVKCMLRTKSHISLNNKERLSLFNKRISELITENRRKLAAIGSGEWWKGVDALSQRRRSSLINLDKNSLVRLNDYFANLCYDDTYVRPSDMDIPDSVKPPKISERCVWNTLVHVKKTATGPDDLPYWIWKDCAELLTPIVTHVWNLSLSTHTWPDSWKRANVNPLPKVNMPIEDSDYRGINVTPVIARLFEKVVYRTQAQSVIENNLSHTQFAYRQAGSCTNALLAIQHQTYKYLDSSDCSAVRIFTMDFSKAFDFVNHAILSAKLKQLPLNPYIINWARRFVPIKYDIYSLDYFIELVEKIERDTSTSGNTINKIANYVRLLGYNTDLWNIVCGKADPLPDVNLNSEERRILTNMVRYRYEDQSKQELGVVLTPDGETIAMGRVLLGICAGLNRDNSLSLSAWAPGALLRVDNLFTATIAYNLGRSALYKANGDTSDLFGPSGSWNPDTNCPASYRLTKTASKATDAELLGDVDGFLLGYGIPQWKEKGVRLGQLLRMYYGSGVLYDTSYVRCRRSSKFSSVVNKDKLLGEINRFASAYYDKNTAQLTGVKQGEILSLSRDINDKFFPYLDCEIPANIVFVMDESGSVGRDNHEKDKQFMREIIKTFDISPLQTRVAIVEFASSASVAVAFDNYGSKTRLICAVDDIIYSSGSTYTAKALETVHYNVLRPALANPVTDTETVQIVIVLTDGRSSDSYYLKRVVEDLKNEIKDLTMIAVGVANYLLSELRLIATDEESHVFTAANFDKLPELVSSLRTKACNAPIYMGLNFTESEDSTQVVAFVSPNKARFFTLPAEHFFGVEDIIIDVIPQYGTVVVYASRITDTPGPDNHALKVGPAGEGQEMQLQFSNLCTERDCNLPNQIKFKIRRVMTHRLKKDEPKISHGVPQERMRSLQPQSITKFGRLTDGNPTTPWTRNGRSIRPQSITRFGRSADTKPIHGGKNYFRSRRPESVIPFGRSADKNPINQWTREVKSIRPQPITRFARSADSNPSYQWTRYRRFLRPQSITRFGRSAKDNPSNQWTTFKRSLKPQSITRFGRSADGNPTNYWIRYRSPRPQSITRFRRSADGNPTIQWKRYKISPRAQSITRFGRSADGNPTNQWERYRRSPRPQSITRFGRSADGNPTNHWIRYRRSPRPQSITRFGRSADGNPTIQWKRYKISPRTQSITRFGRSADGNPTDYWIRYRRSPRPQSITRFGRSADGNPTIQWKRYKTSPRAQSITRFGRSADGNPTNQWERYRRSPRPQSITRFGRSADGNPTNHWIRYRRSPRPQSITRFGRSADGNPTIQWKRYKRSPRAQSITRFGRSADGNPTNQWERYRRSPRPQSITRFGRSADGNPTNHWIRYRRSPRPQSITRFGRSADGNPTIQWKRYKRSPRAQSITRFGRSADGNPTNQWERYRRSPRPQSITRFGRSADGNPTNHWIRYRRSPRPQSITRFGRSADGDPTNQWIRYRRSSRPHLIRRFGRSADTNPSNRWKRYKRFLRPQSITRFGRSADSNPSNQWKRYRRSLKPQSTTRIGRAADSNPSNQWKRYRRFPRPRSISSFGRSADGNPTNQWKRYRRSPRPQSVTRFGRSADDNGTIQWKRYRRSLRPQLITRFRRSADSDPSDQWKTYRTSLGPQSITRFG</sequence>
<dbReference type="SUPFAM" id="SSF53300">
    <property type="entry name" value="vWA-like"/>
    <property type="match status" value="1"/>
</dbReference>
<dbReference type="InterPro" id="IPR036465">
    <property type="entry name" value="vWFA_dom_sf"/>
</dbReference>
<accession>A0A2B4SHN5</accession>
<evidence type="ECO:0000256" key="1">
    <source>
        <dbReference type="SAM" id="MobiDB-lite"/>
    </source>
</evidence>
<feature type="compositionally biased region" description="Polar residues" evidence="1">
    <location>
        <begin position="1747"/>
        <end position="1766"/>
    </location>
</feature>
<dbReference type="Proteomes" id="UP000225706">
    <property type="component" value="Unassembled WGS sequence"/>
</dbReference>
<comment type="caution">
    <text evidence="3">The sequence shown here is derived from an EMBL/GenBank/DDBJ whole genome shotgun (WGS) entry which is preliminary data.</text>
</comment>
<feature type="compositionally biased region" description="Polar residues" evidence="1">
    <location>
        <begin position="1043"/>
        <end position="1055"/>
    </location>
</feature>
<keyword evidence="4" id="KW-1185">Reference proteome</keyword>
<dbReference type="STRING" id="50429.A0A2B4SHN5"/>
<dbReference type="CDD" id="cd01450">
    <property type="entry name" value="vWFA_subfamily_ECM"/>
    <property type="match status" value="1"/>
</dbReference>
<keyword evidence="3" id="KW-0527">Neuropeptide</keyword>
<protein>
    <submittedName>
        <fullName evidence="3">FMRF-amide neuropeptide</fullName>
    </submittedName>
</protein>
<dbReference type="Gene3D" id="3.40.50.410">
    <property type="entry name" value="von Willebrand factor, type A domain"/>
    <property type="match status" value="1"/>
</dbReference>
<feature type="compositionally biased region" description="Low complexity" evidence="1">
    <location>
        <begin position="1678"/>
        <end position="1687"/>
    </location>
</feature>
<reference evidence="4" key="1">
    <citation type="journal article" date="2017" name="bioRxiv">
        <title>Comparative analysis of the genomes of Stylophora pistillata and Acropora digitifera provides evidence for extensive differences between species of corals.</title>
        <authorList>
            <person name="Voolstra C.R."/>
            <person name="Li Y."/>
            <person name="Liew Y.J."/>
            <person name="Baumgarten S."/>
            <person name="Zoccola D."/>
            <person name="Flot J.-F."/>
            <person name="Tambutte S."/>
            <person name="Allemand D."/>
            <person name="Aranda M."/>
        </authorList>
    </citation>
    <scope>NUCLEOTIDE SEQUENCE [LARGE SCALE GENOMIC DNA]</scope>
</reference>
<dbReference type="EMBL" id="LSMT01000090">
    <property type="protein sequence ID" value="PFX28088.1"/>
    <property type="molecule type" value="Genomic_DNA"/>
</dbReference>
<feature type="region of interest" description="Disordered" evidence="1">
    <location>
        <begin position="1224"/>
        <end position="1262"/>
    </location>
</feature>
<organism evidence="3 4">
    <name type="scientific">Stylophora pistillata</name>
    <name type="common">Smooth cauliflower coral</name>
    <dbReference type="NCBI Taxonomy" id="50429"/>
    <lineage>
        <taxon>Eukaryota</taxon>
        <taxon>Metazoa</taxon>
        <taxon>Cnidaria</taxon>
        <taxon>Anthozoa</taxon>
        <taxon>Hexacorallia</taxon>
        <taxon>Scleractinia</taxon>
        <taxon>Astrocoeniina</taxon>
        <taxon>Pocilloporidae</taxon>
        <taxon>Stylophora</taxon>
    </lineage>
</organism>
<dbReference type="GO" id="GO:0007218">
    <property type="term" value="P:neuropeptide signaling pathway"/>
    <property type="evidence" value="ECO:0007669"/>
    <property type="project" value="UniProtKB-KW"/>
</dbReference>
<evidence type="ECO:0000313" key="4">
    <source>
        <dbReference type="Proteomes" id="UP000225706"/>
    </source>
</evidence>
<dbReference type="PANTHER" id="PTHR47510:SF3">
    <property type="entry name" value="ENDO_EXONUCLEASE_PHOSPHATASE DOMAIN-CONTAINING PROTEIN"/>
    <property type="match status" value="1"/>
</dbReference>
<dbReference type="PANTHER" id="PTHR47510">
    <property type="entry name" value="REVERSE TRANSCRIPTASE DOMAIN-CONTAINING PROTEIN"/>
    <property type="match status" value="1"/>
</dbReference>
<feature type="region of interest" description="Disordered" evidence="1">
    <location>
        <begin position="1036"/>
        <end position="1055"/>
    </location>
</feature>
<feature type="region of interest" description="Disordered" evidence="1">
    <location>
        <begin position="1629"/>
        <end position="1716"/>
    </location>
</feature>
<dbReference type="InterPro" id="IPR002035">
    <property type="entry name" value="VWF_A"/>
</dbReference>
<evidence type="ECO:0000313" key="3">
    <source>
        <dbReference type="EMBL" id="PFX28088.1"/>
    </source>
</evidence>
<dbReference type="SMART" id="SM00327">
    <property type="entry name" value="VWA"/>
    <property type="match status" value="1"/>
</dbReference>
<evidence type="ECO:0000259" key="2">
    <source>
        <dbReference type="PROSITE" id="PS50234"/>
    </source>
</evidence>
<feature type="domain" description="VWFA" evidence="2">
    <location>
        <begin position="712"/>
        <end position="890"/>
    </location>
</feature>
<proteinExistence type="predicted"/>
<dbReference type="PROSITE" id="PS50234">
    <property type="entry name" value="VWFA"/>
    <property type="match status" value="1"/>
</dbReference>
<dbReference type="PRINTS" id="PR00453">
    <property type="entry name" value="VWFADOMAIN"/>
</dbReference>
<dbReference type="Pfam" id="PF00092">
    <property type="entry name" value="VWA"/>
    <property type="match status" value="1"/>
</dbReference>
<feature type="region of interest" description="Disordered" evidence="1">
    <location>
        <begin position="1740"/>
        <end position="1766"/>
    </location>
</feature>
<name>A0A2B4SHN5_STYPI</name>
<dbReference type="OrthoDB" id="6430009at2759"/>